<keyword evidence="1" id="KW-1133">Transmembrane helix</keyword>
<feature type="transmembrane region" description="Helical" evidence="1">
    <location>
        <begin position="113"/>
        <end position="133"/>
    </location>
</feature>
<accession>A0ABX7LLJ7</accession>
<evidence type="ECO:0000313" key="3">
    <source>
        <dbReference type="Proteomes" id="UP000662957"/>
    </source>
</evidence>
<evidence type="ECO:0000313" key="2">
    <source>
        <dbReference type="EMBL" id="QSF53711.1"/>
    </source>
</evidence>
<feature type="transmembrane region" description="Helical" evidence="1">
    <location>
        <begin position="6"/>
        <end position="23"/>
    </location>
</feature>
<gene>
    <name evidence="2" type="ORF">JX001_13175</name>
</gene>
<organism evidence="2 3">
    <name type="scientific">Brevundimonas fontaquae</name>
    <dbReference type="NCBI Taxonomy" id="2813778"/>
    <lineage>
        <taxon>Bacteria</taxon>
        <taxon>Pseudomonadati</taxon>
        <taxon>Pseudomonadota</taxon>
        <taxon>Alphaproteobacteria</taxon>
        <taxon>Caulobacterales</taxon>
        <taxon>Caulobacteraceae</taxon>
        <taxon>Brevundimonas</taxon>
    </lineage>
</organism>
<reference evidence="2 3" key="1">
    <citation type="submission" date="2021-02" db="EMBL/GenBank/DDBJ databases">
        <title>Brevundimonas sp. CS1 genome sequence.</title>
        <authorList>
            <person name="Lee K."/>
            <person name="Choi Y.-J."/>
            <person name="Son H.-R."/>
        </authorList>
    </citation>
    <scope>NUCLEOTIDE SEQUENCE [LARGE SCALE GENOMIC DNA]</scope>
    <source>
        <strain evidence="2 3">CS1</strain>
    </source>
</reference>
<evidence type="ECO:0008006" key="4">
    <source>
        <dbReference type="Google" id="ProtNLM"/>
    </source>
</evidence>
<dbReference type="RefSeq" id="WP_205681351.1">
    <property type="nucleotide sequence ID" value="NZ_CP070968.1"/>
</dbReference>
<keyword evidence="3" id="KW-1185">Reference proteome</keyword>
<feature type="transmembrane region" description="Helical" evidence="1">
    <location>
        <begin position="81"/>
        <end position="101"/>
    </location>
</feature>
<feature type="transmembrane region" description="Helical" evidence="1">
    <location>
        <begin position="52"/>
        <end position="74"/>
    </location>
</feature>
<dbReference type="EMBL" id="CP070968">
    <property type="protein sequence ID" value="QSF53711.1"/>
    <property type="molecule type" value="Genomic_DNA"/>
</dbReference>
<dbReference type="Proteomes" id="UP000662957">
    <property type="component" value="Chromosome"/>
</dbReference>
<keyword evidence="1" id="KW-0472">Membrane</keyword>
<name>A0ABX7LLJ7_9CAUL</name>
<evidence type="ECO:0000256" key="1">
    <source>
        <dbReference type="SAM" id="Phobius"/>
    </source>
</evidence>
<feature type="transmembrane region" description="Helical" evidence="1">
    <location>
        <begin position="30"/>
        <end position="46"/>
    </location>
</feature>
<protein>
    <recommendedName>
        <fullName evidence="4">Nicotinamide riboside transporter PnuC</fullName>
    </recommendedName>
</protein>
<keyword evidence="1" id="KW-0812">Transmembrane</keyword>
<sequence length="147" mass="16288">MLNVGYAIAGAIFMISMALFAFLKGGTREKIGAGYLIVAWFASLLVQEHNDFRGLPIGMFLVDIFSLLFFASLAWRAPRSWPVWVTGLQLVTVMGHVMILTNKTVPIASLYTVMNLVGYLIIFCIGLGTFWAWQDRKAASQHTAGVR</sequence>
<proteinExistence type="predicted"/>